<dbReference type="Proteomes" id="UP000728032">
    <property type="component" value="Unassembled WGS sequence"/>
</dbReference>
<protein>
    <recommendedName>
        <fullName evidence="2">receptor protein-tyrosine kinase</fullName>
        <ecNumber evidence="2">2.7.10.1</ecNumber>
    </recommendedName>
</protein>
<feature type="coiled-coil region" evidence="17">
    <location>
        <begin position="369"/>
        <end position="396"/>
    </location>
</feature>
<dbReference type="SMART" id="SM00261">
    <property type="entry name" value="FU"/>
    <property type="match status" value="1"/>
</dbReference>
<keyword evidence="23" id="KW-1185">Reference proteome</keyword>
<evidence type="ECO:0000256" key="9">
    <source>
        <dbReference type="ARBA" id="ARBA00022840"/>
    </source>
</evidence>
<dbReference type="InterPro" id="IPR009030">
    <property type="entry name" value="Growth_fac_rcpt_cys_sf"/>
</dbReference>
<dbReference type="InterPro" id="IPR000494">
    <property type="entry name" value="Rcpt_L-dom"/>
</dbReference>
<gene>
    <name evidence="22" type="ORF">ONB1V03_LOCUS3073</name>
</gene>
<dbReference type="EMBL" id="CAJPVJ010000834">
    <property type="protein sequence ID" value="CAG2163499.1"/>
    <property type="molecule type" value="Genomic_DNA"/>
</dbReference>
<reference evidence="22" key="1">
    <citation type="submission" date="2020-11" db="EMBL/GenBank/DDBJ databases">
        <authorList>
            <person name="Tran Van P."/>
        </authorList>
    </citation>
    <scope>NUCLEOTIDE SEQUENCE</scope>
</reference>
<organism evidence="22">
    <name type="scientific">Oppiella nova</name>
    <dbReference type="NCBI Taxonomy" id="334625"/>
    <lineage>
        <taxon>Eukaryota</taxon>
        <taxon>Metazoa</taxon>
        <taxon>Ecdysozoa</taxon>
        <taxon>Arthropoda</taxon>
        <taxon>Chelicerata</taxon>
        <taxon>Arachnida</taxon>
        <taxon>Acari</taxon>
        <taxon>Acariformes</taxon>
        <taxon>Sarcoptiformes</taxon>
        <taxon>Oribatida</taxon>
        <taxon>Brachypylina</taxon>
        <taxon>Oppioidea</taxon>
        <taxon>Oppiidae</taxon>
        <taxon>Oppiella</taxon>
    </lineage>
</organism>
<evidence type="ECO:0000259" key="21">
    <source>
        <dbReference type="PROSITE" id="PS50853"/>
    </source>
</evidence>
<evidence type="ECO:0000256" key="13">
    <source>
        <dbReference type="ARBA" id="ARBA00023157"/>
    </source>
</evidence>
<dbReference type="AlphaFoldDB" id="A0A7R9LJ45"/>
<evidence type="ECO:0000256" key="4">
    <source>
        <dbReference type="ARBA" id="ARBA00022679"/>
    </source>
</evidence>
<evidence type="ECO:0000256" key="10">
    <source>
        <dbReference type="ARBA" id="ARBA00022989"/>
    </source>
</evidence>
<keyword evidence="9" id="KW-0067">ATP-binding</keyword>
<dbReference type="EC" id="2.7.10.1" evidence="2"/>
<dbReference type="SUPFAM" id="SSF57184">
    <property type="entry name" value="Growth factor receptor domain"/>
    <property type="match status" value="1"/>
</dbReference>
<keyword evidence="12" id="KW-0829">Tyrosine-protein kinase</keyword>
<evidence type="ECO:0000256" key="11">
    <source>
        <dbReference type="ARBA" id="ARBA00023136"/>
    </source>
</evidence>
<dbReference type="InterPro" id="IPR006211">
    <property type="entry name" value="Furin-like_Cys-rich_dom"/>
</dbReference>
<feature type="compositionally biased region" description="Low complexity" evidence="18">
    <location>
        <begin position="1119"/>
        <end position="1159"/>
    </location>
</feature>
<evidence type="ECO:0000256" key="20">
    <source>
        <dbReference type="SAM" id="SignalP"/>
    </source>
</evidence>
<dbReference type="Gene3D" id="3.80.20.20">
    <property type="entry name" value="Receptor L-domain"/>
    <property type="match status" value="2"/>
</dbReference>
<dbReference type="InterPro" id="IPR036941">
    <property type="entry name" value="Rcpt_L-dom_sf"/>
</dbReference>
<dbReference type="PANTHER" id="PTHR24051:SF9">
    <property type="entry name" value="FIBRONECTIN TYPE-III DOMAIN-CONTAINING PROTEIN"/>
    <property type="match status" value="1"/>
</dbReference>
<dbReference type="SMART" id="SM00060">
    <property type="entry name" value="FN3"/>
    <property type="match status" value="2"/>
</dbReference>
<dbReference type="SUPFAM" id="SSF49265">
    <property type="entry name" value="Fibronectin type III"/>
    <property type="match status" value="2"/>
</dbReference>
<dbReference type="Pfam" id="PF00041">
    <property type="entry name" value="fn3"/>
    <property type="match status" value="1"/>
</dbReference>
<comment type="catalytic activity">
    <reaction evidence="16">
        <text>L-tyrosyl-[protein] + ATP = O-phospho-L-tyrosyl-[protein] + ADP + H(+)</text>
        <dbReference type="Rhea" id="RHEA:10596"/>
        <dbReference type="Rhea" id="RHEA-COMP:10136"/>
        <dbReference type="Rhea" id="RHEA-COMP:20101"/>
        <dbReference type="ChEBI" id="CHEBI:15378"/>
        <dbReference type="ChEBI" id="CHEBI:30616"/>
        <dbReference type="ChEBI" id="CHEBI:46858"/>
        <dbReference type="ChEBI" id="CHEBI:61978"/>
        <dbReference type="ChEBI" id="CHEBI:456216"/>
        <dbReference type="EC" id="2.7.10.1"/>
    </reaction>
</comment>
<evidence type="ECO:0000256" key="19">
    <source>
        <dbReference type="SAM" id="Phobius"/>
    </source>
</evidence>
<keyword evidence="17" id="KW-0175">Coiled coil</keyword>
<dbReference type="Pfam" id="PF00757">
    <property type="entry name" value="Furin-like"/>
    <property type="match status" value="1"/>
</dbReference>
<evidence type="ECO:0000256" key="2">
    <source>
        <dbReference type="ARBA" id="ARBA00011902"/>
    </source>
</evidence>
<keyword evidence="6" id="KW-0677">Repeat</keyword>
<dbReference type="InterPro" id="IPR006212">
    <property type="entry name" value="Furin_repeat"/>
</dbReference>
<keyword evidence="3" id="KW-0597">Phosphoprotein</keyword>
<dbReference type="GO" id="GO:0005524">
    <property type="term" value="F:ATP binding"/>
    <property type="evidence" value="ECO:0007669"/>
    <property type="project" value="UniProtKB-KW"/>
</dbReference>
<dbReference type="InterPro" id="IPR036116">
    <property type="entry name" value="FN3_sf"/>
</dbReference>
<keyword evidence="5 19" id="KW-0812">Transmembrane</keyword>
<keyword evidence="20" id="KW-0732">Signal</keyword>
<dbReference type="SUPFAM" id="SSF52058">
    <property type="entry name" value="L domain-like"/>
    <property type="match status" value="2"/>
</dbReference>
<dbReference type="PANTHER" id="PTHR24051">
    <property type="entry name" value="SUSHI DOMAIN-CONTAINING PROTEIN 1"/>
    <property type="match status" value="1"/>
</dbReference>
<evidence type="ECO:0000256" key="16">
    <source>
        <dbReference type="ARBA" id="ARBA00051243"/>
    </source>
</evidence>
<dbReference type="InterPro" id="IPR013783">
    <property type="entry name" value="Ig-like_fold"/>
</dbReference>
<dbReference type="GO" id="GO:0004714">
    <property type="term" value="F:transmembrane receptor protein tyrosine kinase activity"/>
    <property type="evidence" value="ECO:0007669"/>
    <property type="project" value="UniProtKB-EC"/>
</dbReference>
<evidence type="ECO:0000256" key="3">
    <source>
        <dbReference type="ARBA" id="ARBA00022553"/>
    </source>
</evidence>
<keyword evidence="11 19" id="KW-0472">Membrane</keyword>
<dbReference type="CDD" id="cd00063">
    <property type="entry name" value="FN3"/>
    <property type="match status" value="2"/>
</dbReference>
<dbReference type="Pfam" id="PF01030">
    <property type="entry name" value="Recep_L_domain"/>
    <property type="match status" value="2"/>
</dbReference>
<keyword evidence="13" id="KW-1015">Disulfide bond</keyword>
<keyword evidence="8" id="KW-0418">Kinase</keyword>
<dbReference type="PROSITE" id="PS50853">
    <property type="entry name" value="FN3"/>
    <property type="match status" value="1"/>
</dbReference>
<dbReference type="EMBL" id="OC915659">
    <property type="protein sequence ID" value="CAD7641384.1"/>
    <property type="molecule type" value="Genomic_DNA"/>
</dbReference>
<proteinExistence type="predicted"/>
<evidence type="ECO:0000256" key="14">
    <source>
        <dbReference type="ARBA" id="ARBA00023170"/>
    </source>
</evidence>
<evidence type="ECO:0000256" key="5">
    <source>
        <dbReference type="ARBA" id="ARBA00022692"/>
    </source>
</evidence>
<accession>A0A7R9LJ45</accession>
<keyword evidence="15" id="KW-0325">Glycoprotein</keyword>
<keyword evidence="7" id="KW-0547">Nucleotide-binding</keyword>
<keyword evidence="10 19" id="KW-1133">Transmembrane helix</keyword>
<feature type="chain" id="PRO_5035680149" description="receptor protein-tyrosine kinase" evidence="20">
    <location>
        <begin position="23"/>
        <end position="1172"/>
    </location>
</feature>
<comment type="subcellular location">
    <subcellularLocation>
        <location evidence="1">Membrane</location>
        <topology evidence="1">Single-pass type I membrane protein</topology>
    </subcellularLocation>
</comment>
<evidence type="ECO:0000256" key="8">
    <source>
        <dbReference type="ARBA" id="ARBA00022777"/>
    </source>
</evidence>
<keyword evidence="4" id="KW-0808">Transferase</keyword>
<evidence type="ECO:0000256" key="12">
    <source>
        <dbReference type="ARBA" id="ARBA00023137"/>
    </source>
</evidence>
<evidence type="ECO:0000256" key="15">
    <source>
        <dbReference type="ARBA" id="ARBA00023180"/>
    </source>
</evidence>
<feature type="region of interest" description="Disordered" evidence="18">
    <location>
        <begin position="1119"/>
        <end position="1160"/>
    </location>
</feature>
<sequence length="1172" mass="132961">MVFSVIGVLLMSIACCMDQVMAQEFVCGSVDIRNTVENFNKLKNCTVVEGHVQIVLLDNGTPKDYENLTFPALREITDYLLLFRAMGLPSLGKLFPNLSVIRGRNLFHDFALVVYEMLHLQQLGLRSLTHIVRGAVRVEKNPNLCFVETIDWDRIAKSAKNGHYIHGNKARKECPICSSQCPYSSARTLDGKPIGDQSGRLCWNSQSDYCQKLACNPVCEAMNVSCSRSGTCCDKNCLSGCSDDSQHTCFACQKFFYKNKCQENCPKDTFEYLGRRCISEEECLQISAKYYNKDTFLKPINGTCTADCPPGFSENSENKHTCDTCHGPCPKVCPAAQVTNIASAQSLRGCTKINGSLEIQIQSGGGIDRTDATNVIRELEENLQHLEEITGFLKVARSFPLITLNFLKKLRVIHGNQLERNEYSFLVLDNPNLQDLWSFDDNSIRGSEKPLTILKGKIFFHINPKLCYNKIEKMYKTYANITRHSPPWDTHDVSPHSNGDKVACEVQELNVQIWRRGTEMVGIRFQNFRDKMDDQRSLLGYLIYYKESYDLFPVCLSIHFHIPFPFRSPYKNISIYDGRDACSTNFWKVDDYEASDNDDPYITHIIPQLKPFTQYALYIKTYTIASETKGAQSAVIYFKTQEDTPSQPRKLSARSETPSEIIIEWDEPSRPNGEVTHYVVTGTPNSRELDFLNERNYCTEPITHDTPKKIVDETPVDNNCTQPHNPWLLKNRSNSDSDEECCSCRPSSIPDDADAERRISFEDHLINTIYVKKDLNIFDKSLARRRRRREIPKSRTNLVMALSTENVTNATTEETTTAANPHFQQNVTIKKVRISDLNHFTEYTLEVRACQDRKPNDTSARIKENCSLKAMTSVRTLPLDGADDIDESTISFYEDNNNTDSDSRIHLRWEQPMAPNGYIVSYHIEYKKVSSESTYTTPVCITRDQYHRHSGYILQDLSAGNYSLKLRAHSLASWSNWTKPVYFVVADREPPYPLLIYIALPVAVLVTFSFVILTGVLYMKYKKNQAVLDYVSVNPEYISAGLAADDLSVPLKPLSNNIAIDENQLEACDDIHFFPLSRPIGMTPENEAMTTSEMEDENYDIDTIDEYSNAEHLLRDVSTDNQNNKNHNNINTNSNTNSKQSSDGSKGSKISSTTSNGSIANGHAVHYKTTMC</sequence>
<feature type="domain" description="Fibronectin type-III" evidence="21">
    <location>
        <begin position="889"/>
        <end position="988"/>
    </location>
</feature>
<evidence type="ECO:0000256" key="17">
    <source>
        <dbReference type="SAM" id="Coils"/>
    </source>
</evidence>
<evidence type="ECO:0000256" key="6">
    <source>
        <dbReference type="ARBA" id="ARBA00022737"/>
    </source>
</evidence>
<keyword evidence="14" id="KW-0675">Receptor</keyword>
<feature type="signal peptide" evidence="20">
    <location>
        <begin position="1"/>
        <end position="22"/>
    </location>
</feature>
<dbReference type="OrthoDB" id="5809444at2759"/>
<dbReference type="GO" id="GO:0016020">
    <property type="term" value="C:membrane"/>
    <property type="evidence" value="ECO:0007669"/>
    <property type="project" value="UniProtKB-SubCell"/>
</dbReference>
<feature type="transmembrane region" description="Helical" evidence="19">
    <location>
        <begin position="994"/>
        <end position="1018"/>
    </location>
</feature>
<dbReference type="Gene3D" id="2.10.220.10">
    <property type="entry name" value="Hormone Receptor, Insulin-like Growth Factor Receptor 1, Chain A, domain 2"/>
    <property type="match status" value="1"/>
</dbReference>
<evidence type="ECO:0000256" key="18">
    <source>
        <dbReference type="SAM" id="MobiDB-lite"/>
    </source>
</evidence>
<dbReference type="InterPro" id="IPR003961">
    <property type="entry name" value="FN3_dom"/>
</dbReference>
<evidence type="ECO:0000313" key="23">
    <source>
        <dbReference type="Proteomes" id="UP000728032"/>
    </source>
</evidence>
<evidence type="ECO:0000256" key="7">
    <source>
        <dbReference type="ARBA" id="ARBA00022741"/>
    </source>
</evidence>
<dbReference type="Gene3D" id="2.60.40.10">
    <property type="entry name" value="Immunoglobulins"/>
    <property type="match status" value="4"/>
</dbReference>
<evidence type="ECO:0000256" key="1">
    <source>
        <dbReference type="ARBA" id="ARBA00004479"/>
    </source>
</evidence>
<dbReference type="InterPro" id="IPR051622">
    <property type="entry name" value="R-tyr_protein_phosphatases"/>
</dbReference>
<evidence type="ECO:0000313" key="22">
    <source>
        <dbReference type="EMBL" id="CAD7641384.1"/>
    </source>
</evidence>
<name>A0A7R9LJ45_9ACAR</name>